<comment type="caution">
    <text evidence="1">The sequence shown here is derived from an EMBL/GenBank/DDBJ whole genome shotgun (WGS) entry which is preliminary data.</text>
</comment>
<gene>
    <name evidence="1" type="ORF">LEA_14501</name>
</gene>
<accession>K1STD5</accession>
<evidence type="ECO:0000313" key="1">
    <source>
        <dbReference type="EMBL" id="EKC57125.1"/>
    </source>
</evidence>
<protein>
    <submittedName>
        <fullName evidence="1">Sensor histidine kinase</fullName>
    </submittedName>
</protein>
<name>K1STD5_9ZZZZ</name>
<dbReference type="AlphaFoldDB" id="K1STD5"/>
<reference evidence="1" key="1">
    <citation type="journal article" date="2013" name="Environ. Microbiol.">
        <title>Microbiota from the distal guts of lean and obese adolescents exhibit partial functional redundancy besides clear differences in community structure.</title>
        <authorList>
            <person name="Ferrer M."/>
            <person name="Ruiz A."/>
            <person name="Lanza F."/>
            <person name="Haange S.B."/>
            <person name="Oberbach A."/>
            <person name="Till H."/>
            <person name="Bargiela R."/>
            <person name="Campoy C."/>
            <person name="Segura M.T."/>
            <person name="Richter M."/>
            <person name="von Bergen M."/>
            <person name="Seifert J."/>
            <person name="Suarez A."/>
        </authorList>
    </citation>
    <scope>NUCLEOTIDE SEQUENCE</scope>
</reference>
<feature type="non-terminal residue" evidence="1">
    <location>
        <position position="82"/>
    </location>
</feature>
<organism evidence="1">
    <name type="scientific">human gut metagenome</name>
    <dbReference type="NCBI Taxonomy" id="408170"/>
    <lineage>
        <taxon>unclassified sequences</taxon>
        <taxon>metagenomes</taxon>
        <taxon>organismal metagenomes</taxon>
    </lineage>
</organism>
<sequence>MFMKNMCLLPVWAVLLIIAGTFFSCEKKKDMAIYRQADSLNLLSYRMRYKNLDTACKAAHDAYKLADGFPSLRAGALNNQGF</sequence>
<dbReference type="GO" id="GO:0016301">
    <property type="term" value="F:kinase activity"/>
    <property type="evidence" value="ECO:0007669"/>
    <property type="project" value="UniProtKB-KW"/>
</dbReference>
<dbReference type="PROSITE" id="PS51257">
    <property type="entry name" value="PROKAR_LIPOPROTEIN"/>
    <property type="match status" value="1"/>
</dbReference>
<keyword evidence="1" id="KW-0808">Transferase</keyword>
<keyword evidence="1" id="KW-0418">Kinase</keyword>
<dbReference type="EMBL" id="AJWY01009867">
    <property type="protein sequence ID" value="EKC57125.1"/>
    <property type="molecule type" value="Genomic_DNA"/>
</dbReference>
<proteinExistence type="predicted"/>